<dbReference type="Proteomes" id="UP000321805">
    <property type="component" value="Chromosome"/>
</dbReference>
<accession>A0A5B8U3J0</accession>
<proteinExistence type="inferred from homology"/>
<keyword evidence="4" id="KW-0233">DNA recombination</keyword>
<reference evidence="6 7" key="1">
    <citation type="journal article" date="2018" name="J. Microbiol.">
        <title>Baekduia soli gen. nov., sp. nov., a novel bacterium isolated from the soil of Baekdu Mountain and proposal of a novel family name, Baekduiaceae fam. nov.</title>
        <authorList>
            <person name="An D.S."/>
            <person name="Siddiqi M.Z."/>
            <person name="Kim K.H."/>
            <person name="Yu H.S."/>
            <person name="Im W.T."/>
        </authorList>
    </citation>
    <scope>NUCLEOTIDE SEQUENCE [LARGE SCALE GENOMIC DNA]</scope>
    <source>
        <strain evidence="6 7">BR7-21</strain>
    </source>
</reference>
<comment type="similarity">
    <text evidence="2">Belongs to the RmuC family.</text>
</comment>
<dbReference type="PANTHER" id="PTHR30563:SF0">
    <property type="entry name" value="DNA RECOMBINATION PROTEIN RMUC"/>
    <property type="match status" value="1"/>
</dbReference>
<evidence type="ECO:0000256" key="1">
    <source>
        <dbReference type="ARBA" id="ARBA00003416"/>
    </source>
</evidence>
<keyword evidence="3 5" id="KW-0175">Coiled coil</keyword>
<feature type="coiled-coil region" evidence="5">
    <location>
        <begin position="130"/>
        <end position="157"/>
    </location>
</feature>
<evidence type="ECO:0000313" key="7">
    <source>
        <dbReference type="Proteomes" id="UP000321805"/>
    </source>
</evidence>
<dbReference type="EMBL" id="CP042430">
    <property type="protein sequence ID" value="QEC47553.1"/>
    <property type="molecule type" value="Genomic_DNA"/>
</dbReference>
<evidence type="ECO:0000313" key="6">
    <source>
        <dbReference type="EMBL" id="QEC47553.1"/>
    </source>
</evidence>
<dbReference type="KEGG" id="bsol:FSW04_08160"/>
<dbReference type="AlphaFoldDB" id="A0A5B8U3J0"/>
<organism evidence="6 7">
    <name type="scientific">Baekduia soli</name>
    <dbReference type="NCBI Taxonomy" id="496014"/>
    <lineage>
        <taxon>Bacteria</taxon>
        <taxon>Bacillati</taxon>
        <taxon>Actinomycetota</taxon>
        <taxon>Thermoleophilia</taxon>
        <taxon>Solirubrobacterales</taxon>
        <taxon>Baekduiaceae</taxon>
        <taxon>Baekduia</taxon>
    </lineage>
</organism>
<dbReference type="GO" id="GO:0006310">
    <property type="term" value="P:DNA recombination"/>
    <property type="evidence" value="ECO:0007669"/>
    <property type="project" value="UniProtKB-KW"/>
</dbReference>
<name>A0A5B8U3J0_9ACTN</name>
<keyword evidence="7" id="KW-1185">Reference proteome</keyword>
<dbReference type="PANTHER" id="PTHR30563">
    <property type="entry name" value="DNA RECOMBINATION PROTEIN RMUC"/>
    <property type="match status" value="1"/>
</dbReference>
<evidence type="ECO:0000256" key="2">
    <source>
        <dbReference type="ARBA" id="ARBA00009840"/>
    </source>
</evidence>
<evidence type="ECO:0000256" key="3">
    <source>
        <dbReference type="ARBA" id="ARBA00023054"/>
    </source>
</evidence>
<protein>
    <submittedName>
        <fullName evidence="6">DNA recombination protein RmuC</fullName>
    </submittedName>
</protein>
<gene>
    <name evidence="6" type="primary">rmuC</name>
    <name evidence="6" type="ORF">FSW04_08160</name>
</gene>
<dbReference type="Pfam" id="PF02646">
    <property type="entry name" value="RmuC"/>
    <property type="match status" value="1"/>
</dbReference>
<comment type="function">
    <text evidence="1">Involved in DNA recombination.</text>
</comment>
<evidence type="ECO:0000256" key="5">
    <source>
        <dbReference type="SAM" id="Coils"/>
    </source>
</evidence>
<dbReference type="RefSeq" id="WP_146918139.1">
    <property type="nucleotide sequence ID" value="NZ_CP042430.1"/>
</dbReference>
<dbReference type="InterPro" id="IPR003798">
    <property type="entry name" value="DNA_recombination_RmuC"/>
</dbReference>
<sequence>MLALAVIVVLILALAGTLHKLASARAAQVRADAALEAERRLHEQAEASHRTRLGELERATAEKVALLQGNREQFRQEMQAISGEVLRGATEQVAELAAQARKADHESANGELRLRAAEITAAVAPIAEHLKDVQTQVRNLERERRATQATVRQMCETTATELGRLRLETGALVSALKRPQVRGSWGEMQLKNVVRVAGMTDHVDFHTQVTVDGDEGTRLHPDMTVHLPTGRDIVVDSKVPLDAYLTALEATGDEERDRHLDRHAAQLRTHLDALATKAYHAKLERSAEFVVCFVPNEACYVAALDRDPGLLERGAGKGVLIATPTTLLALLHATHYGWRQAEVEQSALEIAAAGRELHKRCATFLASFAKVGRQLTSATEAYNASVGSLEGRVLPQLRRLDDLGAASEKELAVPVGIDSVARALTVPEAAGGEITVLGPGEASAA</sequence>
<dbReference type="OrthoDB" id="370725at2"/>
<evidence type="ECO:0000256" key="4">
    <source>
        <dbReference type="ARBA" id="ARBA00023172"/>
    </source>
</evidence>